<protein>
    <submittedName>
        <fullName evidence="1">Uncharacterized protein</fullName>
    </submittedName>
</protein>
<accession>A0A5N6DZH4</accession>
<sequence>MVGTKAPFPFRQLVNFGGFHWAHANISWASCRYHIDSYRVHKISYWSILAA</sequence>
<evidence type="ECO:0000313" key="2">
    <source>
        <dbReference type="Proteomes" id="UP000326532"/>
    </source>
</evidence>
<evidence type="ECO:0000313" key="1">
    <source>
        <dbReference type="EMBL" id="KAB8210489.1"/>
    </source>
</evidence>
<organism evidence="1 2">
    <name type="scientific">Aspergillus parasiticus</name>
    <dbReference type="NCBI Taxonomy" id="5067"/>
    <lineage>
        <taxon>Eukaryota</taxon>
        <taxon>Fungi</taxon>
        <taxon>Dikarya</taxon>
        <taxon>Ascomycota</taxon>
        <taxon>Pezizomycotina</taxon>
        <taxon>Eurotiomycetes</taxon>
        <taxon>Eurotiomycetidae</taxon>
        <taxon>Eurotiales</taxon>
        <taxon>Aspergillaceae</taxon>
        <taxon>Aspergillus</taxon>
        <taxon>Aspergillus subgen. Circumdati</taxon>
    </lineage>
</organism>
<dbReference type="EMBL" id="ML734942">
    <property type="protein sequence ID" value="KAB8210489.1"/>
    <property type="molecule type" value="Genomic_DNA"/>
</dbReference>
<name>A0A5N6DZH4_ASPPA</name>
<dbReference type="AlphaFoldDB" id="A0A5N6DZH4"/>
<dbReference type="PROSITE" id="PS51257">
    <property type="entry name" value="PROKAR_LIPOPROTEIN"/>
    <property type="match status" value="1"/>
</dbReference>
<keyword evidence="2" id="KW-1185">Reference proteome</keyword>
<proteinExistence type="predicted"/>
<dbReference type="Proteomes" id="UP000326532">
    <property type="component" value="Unassembled WGS sequence"/>
</dbReference>
<gene>
    <name evidence="1" type="ORF">BDV34DRAFT_186829</name>
</gene>
<dbReference type="VEuPathDB" id="FungiDB:BDV34DRAFT_186829"/>
<reference evidence="1 2" key="1">
    <citation type="submission" date="2019-04" db="EMBL/GenBank/DDBJ databases">
        <title>Fungal friends and foes A comparative genomics study of 23 Aspergillus species from section Flavi.</title>
        <authorList>
            <consortium name="DOE Joint Genome Institute"/>
            <person name="Kjaerbolling I."/>
            <person name="Vesth T.C."/>
            <person name="Frisvad J.C."/>
            <person name="Nybo J.L."/>
            <person name="Theobald S."/>
            <person name="Kildgaard S."/>
            <person name="Petersen T.I."/>
            <person name="Kuo A."/>
            <person name="Sato A."/>
            <person name="Lyhne E.K."/>
            <person name="Kogle M.E."/>
            <person name="Wiebenga A."/>
            <person name="Kun R.S."/>
            <person name="Lubbers R.J."/>
            <person name="Makela M.R."/>
            <person name="Barry K."/>
            <person name="Chovatia M."/>
            <person name="Clum A."/>
            <person name="Daum C."/>
            <person name="Haridas S."/>
            <person name="He G."/>
            <person name="LaButti K."/>
            <person name="Lipzen A."/>
            <person name="Mondo S."/>
            <person name="Pangilinan J."/>
            <person name="Riley R."/>
            <person name="Salamov A."/>
            <person name="Simmons B.A."/>
            <person name="Magnuson J.K."/>
            <person name="Henrissat B."/>
            <person name="Mortensen U.H."/>
            <person name="Larsen T.O."/>
            <person name="De vries R.P."/>
            <person name="Grigoriev I.V."/>
            <person name="Machida M."/>
            <person name="Baker S.E."/>
            <person name="Andersen M.R."/>
        </authorList>
    </citation>
    <scope>NUCLEOTIDE SEQUENCE [LARGE SCALE GENOMIC DNA]</scope>
    <source>
        <strain evidence="1 2">CBS 117618</strain>
    </source>
</reference>